<dbReference type="InterPro" id="IPR014756">
    <property type="entry name" value="Ig_E-set"/>
</dbReference>
<reference evidence="2 3" key="1">
    <citation type="submission" date="2023-09" db="EMBL/GenBank/DDBJ databases">
        <authorList>
            <person name="Rey-Velasco X."/>
        </authorList>
    </citation>
    <scope>NUCLEOTIDE SEQUENCE [LARGE SCALE GENOMIC DNA]</scope>
    <source>
        <strain evidence="2 3">F225</strain>
    </source>
</reference>
<dbReference type="Proteomes" id="UP001253848">
    <property type="component" value="Unassembled WGS sequence"/>
</dbReference>
<dbReference type="SUPFAM" id="SSF81296">
    <property type="entry name" value="E set domains"/>
    <property type="match status" value="2"/>
</dbReference>
<protein>
    <submittedName>
        <fullName evidence="2">DUF4979 domain-containing protein</fullName>
    </submittedName>
</protein>
<dbReference type="InterPro" id="IPR032502">
    <property type="entry name" value="DUF4979"/>
</dbReference>
<dbReference type="PANTHER" id="PTHR23361">
    <property type="entry name" value="MUCIN"/>
    <property type="match status" value="1"/>
</dbReference>
<feature type="domain" description="IPT/TIG" evidence="1">
    <location>
        <begin position="120"/>
        <end position="201"/>
    </location>
</feature>
<comment type="caution">
    <text evidence="2">The sequence shown here is derived from an EMBL/GenBank/DDBJ whole genome shotgun (WGS) entry which is preliminary data.</text>
</comment>
<dbReference type="Pfam" id="PF01833">
    <property type="entry name" value="TIG"/>
    <property type="match status" value="2"/>
</dbReference>
<dbReference type="PANTHER" id="PTHR23361:SF20">
    <property type="entry name" value="MRH DOMAIN-CONTAINING PROTEIN"/>
    <property type="match status" value="1"/>
</dbReference>
<feature type="domain" description="IPT/TIG" evidence="1">
    <location>
        <begin position="37"/>
        <end position="118"/>
    </location>
</feature>
<organism evidence="2 3">
    <name type="scientific">Autumnicola psychrophila</name>
    <dbReference type="NCBI Taxonomy" id="3075592"/>
    <lineage>
        <taxon>Bacteria</taxon>
        <taxon>Pseudomonadati</taxon>
        <taxon>Bacteroidota</taxon>
        <taxon>Flavobacteriia</taxon>
        <taxon>Flavobacteriales</taxon>
        <taxon>Flavobacteriaceae</taxon>
        <taxon>Autumnicola</taxon>
    </lineage>
</organism>
<evidence type="ECO:0000313" key="2">
    <source>
        <dbReference type="EMBL" id="MDT0684745.1"/>
    </source>
</evidence>
<dbReference type="EMBL" id="JAVRHN010000001">
    <property type="protein sequence ID" value="MDT0684745.1"/>
    <property type="molecule type" value="Genomic_DNA"/>
</dbReference>
<dbReference type="Gene3D" id="2.60.40.10">
    <property type="entry name" value="Immunoglobulins"/>
    <property type="match status" value="2"/>
</dbReference>
<gene>
    <name evidence="2" type="ORF">RM541_00080</name>
</gene>
<proteinExistence type="predicted"/>
<sequence length="537" mass="59049">MKTYKFRIKDFLPVSIVLLIILGACENEELTQYTYPAPKVESFSPTQARISEEISISGADFGYYPDAVTVFFGEAEGEVVSVEDTEIITKVPVGASSGVIRIKVWTNTDSTSTEFTLMPSAKIDRIAPSTAVPGETVTIYGENFELENESVSVFFGGNIEGQVVSRTNTEIQVIVPEGGMSGPINVNIGTQSLSSQAFSYPLIGLDYEFEQDGNAEGWVATHNSSYEVSGGSFNVQFDDSQFGAGSKRRADLKLEEGASIQVGSFPILAIRINKPSSGNFILDTNFGSYKGGSNNWEGVIQGDIYYYDLRNTFGSDNNLPLNEVTDFTTLQFKIADITTDEEGYSVEWVKSFESLEALENYAELPPGKLIYEFDDPNPENYWVGLQNATNVIEDGKLKVSFDASQFEGTNKRRADLKYVEGGTFPLGEPTGIWRYSPDFPILAIKMSFTGTGAPEPGTGNIKLDRFMGAVNNAYLTDFVGQNVIYYDLAVEGGFTEAQELASFQLKIADITSAEETGYEIDWIRTFSSVEELDDFLD</sequence>
<dbReference type="CDD" id="cd00102">
    <property type="entry name" value="IPT"/>
    <property type="match status" value="1"/>
</dbReference>
<name>A0ABU3DM16_9FLAO</name>
<dbReference type="InterPro" id="IPR002909">
    <property type="entry name" value="IPT_dom"/>
</dbReference>
<accession>A0ABU3DM16</accession>
<evidence type="ECO:0000313" key="3">
    <source>
        <dbReference type="Proteomes" id="UP001253848"/>
    </source>
</evidence>
<dbReference type="Pfam" id="PF16351">
    <property type="entry name" value="DUF4979"/>
    <property type="match status" value="2"/>
</dbReference>
<dbReference type="SMART" id="SM00429">
    <property type="entry name" value="IPT"/>
    <property type="match status" value="2"/>
</dbReference>
<dbReference type="RefSeq" id="WP_311498224.1">
    <property type="nucleotide sequence ID" value="NZ_JAVRHN010000001.1"/>
</dbReference>
<dbReference type="PROSITE" id="PS51257">
    <property type="entry name" value="PROKAR_LIPOPROTEIN"/>
    <property type="match status" value="1"/>
</dbReference>
<evidence type="ECO:0000259" key="1">
    <source>
        <dbReference type="SMART" id="SM00429"/>
    </source>
</evidence>
<dbReference type="InterPro" id="IPR013783">
    <property type="entry name" value="Ig-like_fold"/>
</dbReference>
<keyword evidence="3" id="KW-1185">Reference proteome</keyword>